<proteinExistence type="predicted"/>
<evidence type="ECO:0000313" key="1">
    <source>
        <dbReference type="EMBL" id="MVX59402.1"/>
    </source>
</evidence>
<evidence type="ECO:0000313" key="4">
    <source>
        <dbReference type="Proteomes" id="UP000563349"/>
    </source>
</evidence>
<dbReference type="OrthoDB" id="2305722at2"/>
<evidence type="ECO:0008006" key="5">
    <source>
        <dbReference type="Google" id="ProtNLM"/>
    </source>
</evidence>
<sequence>MNPVELFNKVKELIENKDLEAAKSFIDEHKDDLGSYLDQAKALVSGSEGLSGAVDKLKKLF</sequence>
<evidence type="ECO:0000313" key="3">
    <source>
        <dbReference type="Proteomes" id="UP000461595"/>
    </source>
</evidence>
<dbReference type="AlphaFoldDB" id="A0A7Z0LCS6"/>
<comment type="caution">
    <text evidence="2">The sequence shown here is derived from an EMBL/GenBank/DDBJ whole genome shotgun (WGS) entry which is preliminary data.</text>
</comment>
<organism evidence="2 4">
    <name type="scientific">Streptococcus danieliae</name>
    <dbReference type="NCBI Taxonomy" id="747656"/>
    <lineage>
        <taxon>Bacteria</taxon>
        <taxon>Bacillati</taxon>
        <taxon>Bacillota</taxon>
        <taxon>Bacilli</taxon>
        <taxon>Lactobacillales</taxon>
        <taxon>Streptococcaceae</taxon>
        <taxon>Streptococcus</taxon>
    </lineage>
</organism>
<keyword evidence="4" id="KW-1185">Reference proteome</keyword>
<gene>
    <name evidence="1" type="ORF">E5983_07110</name>
    <name evidence="2" type="ORF">HZY93_02905</name>
</gene>
<dbReference type="Proteomes" id="UP000563349">
    <property type="component" value="Unassembled WGS sequence"/>
</dbReference>
<reference evidence="1 3" key="1">
    <citation type="submission" date="2019-12" db="EMBL/GenBank/DDBJ databases">
        <title>Microbes associate with the intestines of laboratory mice.</title>
        <authorList>
            <person name="Navarre W."/>
            <person name="Wong E."/>
        </authorList>
    </citation>
    <scope>NUCLEOTIDE SEQUENCE [LARGE SCALE GENOMIC DNA]</scope>
    <source>
        <strain evidence="1 3">NM51_B2-22</strain>
    </source>
</reference>
<dbReference type="EMBL" id="WSRS01000067">
    <property type="protein sequence ID" value="MVX59402.1"/>
    <property type="molecule type" value="Genomic_DNA"/>
</dbReference>
<dbReference type="EMBL" id="JACBYG010000024">
    <property type="protein sequence ID" value="NYS48933.1"/>
    <property type="molecule type" value="Genomic_DNA"/>
</dbReference>
<dbReference type="RefSeq" id="WP_160333180.1">
    <property type="nucleotide sequence ID" value="NZ_CP128228.1"/>
</dbReference>
<dbReference type="Proteomes" id="UP000461595">
    <property type="component" value="Unassembled WGS sequence"/>
</dbReference>
<name>A0A7Z0LCS6_9STRE</name>
<reference evidence="2 4" key="2">
    <citation type="submission" date="2020-07" db="EMBL/GenBank/DDBJ databases">
        <title>MOT database genomes.</title>
        <authorList>
            <person name="Joseph S."/>
            <person name="Aduse-Opoku J."/>
            <person name="Hashim A."/>
            <person name="Wade W."/>
            <person name="Curtis M."/>
        </authorList>
    </citation>
    <scope>NUCLEOTIDE SEQUENCE [LARGE SCALE GENOMIC DNA]</scope>
    <source>
        <strain evidence="2 4">CCW311</strain>
    </source>
</reference>
<protein>
    <recommendedName>
        <fullName evidence="5">Isoleucyl-tRNA synthetase</fullName>
    </recommendedName>
</protein>
<accession>A0A7Z0LCS6</accession>
<evidence type="ECO:0000313" key="2">
    <source>
        <dbReference type="EMBL" id="NYS48933.1"/>
    </source>
</evidence>